<proteinExistence type="predicted"/>
<accession>A0ABY3S3B3</accession>
<dbReference type="EMBL" id="CP087880">
    <property type="protein sequence ID" value="UGS40328.1"/>
    <property type="molecule type" value="Genomic_DNA"/>
</dbReference>
<sequence length="65" mass="7745">MEISEDVACIDNLEMLLFFKFDIFLKNIFKKLAGKVDEIYDKYEPITLHMVEESIRKGRWVNFIG</sequence>
<dbReference type="Proteomes" id="UP001199659">
    <property type="component" value="Chromosome"/>
</dbReference>
<evidence type="ECO:0000313" key="1">
    <source>
        <dbReference type="EMBL" id="UGS40328.1"/>
    </source>
</evidence>
<evidence type="ECO:0000313" key="2">
    <source>
        <dbReference type="Proteomes" id="UP001199659"/>
    </source>
</evidence>
<keyword evidence="2" id="KW-1185">Reference proteome</keyword>
<protein>
    <submittedName>
        <fullName evidence="1">Uncharacterized protein</fullName>
    </submittedName>
</protein>
<name>A0ABY3S3B3_9ENTR</name>
<reference evidence="1 2" key="1">
    <citation type="journal article" date="2022" name="Int. J. Syst. Evol. Microbiol.">
        <title>Pseudocitrobacter corydidari sp. nov., isolated from the Asian emerald cockroach Corydidarum magnifica.</title>
        <authorList>
            <person name="Guzman J."/>
            <person name="Poehlein A."/>
            <person name="Glaeser S.P."/>
            <person name="Schwengers O."/>
            <person name="Blom J."/>
            <person name="Hollensteiner J."/>
            <person name="Kampfer P."/>
            <person name="Vilcinskas A."/>
        </authorList>
    </citation>
    <scope>NUCLEOTIDE SEQUENCE [LARGE SCALE GENOMIC DNA]</scope>
    <source>
        <strain evidence="1">G163CM</strain>
    </source>
</reference>
<organism evidence="1 2">
    <name type="scientific">Pseudocitrobacter corydidari</name>
    <dbReference type="NCBI Taxonomy" id="2891570"/>
    <lineage>
        <taxon>Bacteria</taxon>
        <taxon>Pseudomonadati</taxon>
        <taxon>Pseudomonadota</taxon>
        <taxon>Gammaproteobacteria</taxon>
        <taxon>Enterobacterales</taxon>
        <taxon>Enterobacteriaceae</taxon>
        <taxon>Pseudocitrobacter</taxon>
    </lineage>
</organism>
<gene>
    <name evidence="1" type="ORF">G163CM_10230</name>
</gene>